<feature type="compositionally biased region" description="Acidic residues" evidence="1">
    <location>
        <begin position="63"/>
        <end position="92"/>
    </location>
</feature>
<dbReference type="Proteomes" id="UP000298390">
    <property type="component" value="Unassembled WGS sequence"/>
</dbReference>
<feature type="compositionally biased region" description="Basic and acidic residues" evidence="1">
    <location>
        <begin position="274"/>
        <end position="289"/>
    </location>
</feature>
<dbReference type="GeneID" id="72008043"/>
<dbReference type="RefSeq" id="XP_047780497.1">
    <property type="nucleotide sequence ID" value="XM_047927311.1"/>
</dbReference>
<feature type="compositionally biased region" description="Basic and acidic residues" evidence="1">
    <location>
        <begin position="22"/>
        <end position="33"/>
    </location>
</feature>
<dbReference type="AlphaFoldDB" id="A0A4Y9YZK1"/>
<reference evidence="3 4" key="1">
    <citation type="submission" date="2019-01" db="EMBL/GenBank/DDBJ databases">
        <title>Genome sequencing of the rare red list fungi Fomitopsis rosea.</title>
        <authorList>
            <person name="Buettner E."/>
            <person name="Kellner H."/>
        </authorList>
    </citation>
    <scope>NUCLEOTIDE SEQUENCE [LARGE SCALE GENOMIC DNA]</scope>
    <source>
        <strain evidence="3 4">DSM 105464</strain>
    </source>
</reference>
<dbReference type="OrthoDB" id="2538461at2759"/>
<name>A0A4Y9YZK1_9APHY</name>
<feature type="region of interest" description="Disordered" evidence="1">
    <location>
        <begin position="167"/>
        <end position="356"/>
    </location>
</feature>
<accession>A0A4Y9YZK1</accession>
<proteinExistence type="predicted"/>
<feature type="region of interest" description="Disordered" evidence="1">
    <location>
        <begin position="1"/>
        <end position="94"/>
    </location>
</feature>
<sequence length="356" mass="38916">MFKRVARRQERQERDEEMGLDAETKEVLGLHDTDSEESSSSSGSEDDSDAEEEVGGVIPVVESETEDEDEDEGLSEHDEGSEEDAHSDDDQEPQLSVAEALKDPLYLISLEPEVRACIACRGKLLKNAIMCEVHRSSNAHVRRYKRFTELAQQAGLETDVRDIVSQLSAGPEKSADAAVSRRAKKRQDKLAKVKAKREKQKQMKAKGIAGKKERAAKATAGAPEAEGEAKPATRPAKKRKLEEEGDAQPTGTDSKPRTSEQTTKSPAATAESLELVKKSKAERKVHEAKSPMIKSSSPSPPEKARQSLPLKPPKSAMSTKDSRPKASKPARVTKGSDKSSVLSNGKKRKRLQKDTA</sequence>
<feature type="compositionally biased region" description="Polar residues" evidence="1">
    <location>
        <begin position="249"/>
        <end position="266"/>
    </location>
</feature>
<reference evidence="2 5" key="2">
    <citation type="journal article" date="2021" name="Environ. Microbiol.">
        <title>Gene family expansions and transcriptome signatures uncover fungal adaptations to wood decay.</title>
        <authorList>
            <person name="Hage H."/>
            <person name="Miyauchi S."/>
            <person name="Viragh M."/>
            <person name="Drula E."/>
            <person name="Min B."/>
            <person name="Chaduli D."/>
            <person name="Navarro D."/>
            <person name="Favel A."/>
            <person name="Norest M."/>
            <person name="Lesage-Meessen L."/>
            <person name="Balint B."/>
            <person name="Merenyi Z."/>
            <person name="de Eugenio L."/>
            <person name="Morin E."/>
            <person name="Martinez A.T."/>
            <person name="Baldrian P."/>
            <person name="Stursova M."/>
            <person name="Martinez M.J."/>
            <person name="Novotny C."/>
            <person name="Magnuson J.K."/>
            <person name="Spatafora J.W."/>
            <person name="Maurice S."/>
            <person name="Pangilinan J."/>
            <person name="Andreopoulos W."/>
            <person name="LaButti K."/>
            <person name="Hundley H."/>
            <person name="Na H."/>
            <person name="Kuo A."/>
            <person name="Barry K."/>
            <person name="Lipzen A."/>
            <person name="Henrissat B."/>
            <person name="Riley R."/>
            <person name="Ahrendt S."/>
            <person name="Nagy L.G."/>
            <person name="Grigoriev I.V."/>
            <person name="Martin F."/>
            <person name="Rosso M.N."/>
        </authorList>
    </citation>
    <scope>NUCLEOTIDE SEQUENCE [LARGE SCALE GENOMIC DNA]</scope>
    <source>
        <strain evidence="2 5">CIRM-BRFM 1785</strain>
    </source>
</reference>
<gene>
    <name evidence="2" type="ORF">C8Q71DRAFT_856519</name>
    <name evidence="3" type="ORF">EVJ58_g1449</name>
</gene>
<evidence type="ECO:0000256" key="1">
    <source>
        <dbReference type="SAM" id="MobiDB-lite"/>
    </source>
</evidence>
<evidence type="ECO:0000313" key="4">
    <source>
        <dbReference type="Proteomes" id="UP000298390"/>
    </source>
</evidence>
<organism evidence="3 4">
    <name type="scientific">Rhodofomes roseus</name>
    <dbReference type="NCBI Taxonomy" id="34475"/>
    <lineage>
        <taxon>Eukaryota</taxon>
        <taxon>Fungi</taxon>
        <taxon>Dikarya</taxon>
        <taxon>Basidiomycota</taxon>
        <taxon>Agaricomycotina</taxon>
        <taxon>Agaricomycetes</taxon>
        <taxon>Polyporales</taxon>
        <taxon>Rhodofomes</taxon>
    </lineage>
</organism>
<dbReference type="EMBL" id="JADCUA010000007">
    <property type="protein sequence ID" value="KAH9838582.1"/>
    <property type="molecule type" value="Genomic_DNA"/>
</dbReference>
<evidence type="ECO:0000313" key="3">
    <source>
        <dbReference type="EMBL" id="TFY67692.1"/>
    </source>
</evidence>
<dbReference type="STRING" id="34475.A0A4Y9YZK1"/>
<feature type="compositionally biased region" description="Basic residues" evidence="1">
    <location>
        <begin position="345"/>
        <end position="356"/>
    </location>
</feature>
<keyword evidence="5" id="KW-1185">Reference proteome</keyword>
<dbReference type="Proteomes" id="UP000814176">
    <property type="component" value="Unassembled WGS sequence"/>
</dbReference>
<feature type="compositionally biased region" description="Low complexity" evidence="1">
    <location>
        <begin position="217"/>
        <end position="234"/>
    </location>
</feature>
<feature type="compositionally biased region" description="Acidic residues" evidence="1">
    <location>
        <begin position="44"/>
        <end position="54"/>
    </location>
</feature>
<dbReference type="EMBL" id="SEKV01000047">
    <property type="protein sequence ID" value="TFY67692.1"/>
    <property type="molecule type" value="Genomic_DNA"/>
</dbReference>
<protein>
    <submittedName>
        <fullName evidence="3">Uncharacterized protein</fullName>
    </submittedName>
</protein>
<evidence type="ECO:0000313" key="2">
    <source>
        <dbReference type="EMBL" id="KAH9838582.1"/>
    </source>
</evidence>
<comment type="caution">
    <text evidence="3">The sequence shown here is derived from an EMBL/GenBank/DDBJ whole genome shotgun (WGS) entry which is preliminary data.</text>
</comment>
<feature type="compositionally biased region" description="Basic residues" evidence="1">
    <location>
        <begin position="181"/>
        <end position="204"/>
    </location>
</feature>
<evidence type="ECO:0000313" key="5">
    <source>
        <dbReference type="Proteomes" id="UP000814176"/>
    </source>
</evidence>